<dbReference type="eggNOG" id="ENOG5033XUE">
    <property type="taxonomic scope" value="Bacteria"/>
</dbReference>
<dbReference type="AlphaFoldDB" id="W0RAA3"/>
<organism evidence="1 2">
    <name type="scientific">Gemmatirosa kalamazoonensis</name>
    <dbReference type="NCBI Taxonomy" id="861299"/>
    <lineage>
        <taxon>Bacteria</taxon>
        <taxon>Pseudomonadati</taxon>
        <taxon>Gemmatimonadota</taxon>
        <taxon>Gemmatimonadia</taxon>
        <taxon>Gemmatimonadales</taxon>
        <taxon>Gemmatimonadaceae</taxon>
        <taxon>Gemmatirosa</taxon>
    </lineage>
</organism>
<dbReference type="Gene3D" id="1.10.287.500">
    <property type="entry name" value="Helix hairpin bin"/>
    <property type="match status" value="2"/>
</dbReference>
<name>W0RAA3_9BACT</name>
<protein>
    <recommendedName>
        <fullName evidence="3">Chemotaxis protein CheZ</fullName>
    </recommendedName>
</protein>
<gene>
    <name evidence="1" type="ORF">J421_0164</name>
</gene>
<sequence length="214" mass="23270">MAVRHEVLYDTEAALRLVDHELSEHRPPNDSPATPPATATSLPALLERVTAEIQTVLTSLRDSRDALETATVEQLQRTSEKLREVTSATEGATTDMLDALDRAQALVDDLDAADATGDRDGARATRDRLREEIFGMVGSLQFQDITTQQLAYAGSVLTEMEDRLLALAQLFDPAAAFARTAVGAPDARSYDAHATLAQPEQRQALADAIFRLAR</sequence>
<dbReference type="RefSeq" id="WP_025409258.1">
    <property type="nucleotide sequence ID" value="NZ_CP007128.1"/>
</dbReference>
<evidence type="ECO:0008006" key="3">
    <source>
        <dbReference type="Google" id="ProtNLM"/>
    </source>
</evidence>
<evidence type="ECO:0000313" key="1">
    <source>
        <dbReference type="EMBL" id="AHG87701.1"/>
    </source>
</evidence>
<dbReference type="SUPFAM" id="SSF75708">
    <property type="entry name" value="Chemotaxis phosphatase CheZ"/>
    <property type="match status" value="1"/>
</dbReference>
<dbReference type="Proteomes" id="UP000019151">
    <property type="component" value="Chromosome"/>
</dbReference>
<dbReference type="OrthoDB" id="9786400at2"/>
<dbReference type="STRING" id="861299.J421_0164"/>
<dbReference type="HOGENOM" id="CLU_1228461_0_0_0"/>
<keyword evidence="2" id="KW-1185">Reference proteome</keyword>
<proteinExistence type="predicted"/>
<accession>W0RAA3</accession>
<evidence type="ECO:0000313" key="2">
    <source>
        <dbReference type="Proteomes" id="UP000019151"/>
    </source>
</evidence>
<dbReference type="EMBL" id="CP007128">
    <property type="protein sequence ID" value="AHG87701.1"/>
    <property type="molecule type" value="Genomic_DNA"/>
</dbReference>
<reference evidence="1 2" key="1">
    <citation type="journal article" date="2014" name="Genome Announc.">
        <title>Genome Sequence and Methylome of Soil Bacterium Gemmatirosa kalamazoonensis KBS708T, a Member of the Rarely Cultivated Gemmatimonadetes Phylum.</title>
        <authorList>
            <person name="Debruyn J.M."/>
            <person name="Radosevich M."/>
            <person name="Wommack K.E."/>
            <person name="Polson S.W."/>
            <person name="Hauser L.J."/>
            <person name="Fawaz M.N."/>
            <person name="Korlach J."/>
            <person name="Tsai Y.C."/>
        </authorList>
    </citation>
    <scope>NUCLEOTIDE SEQUENCE [LARGE SCALE GENOMIC DNA]</scope>
    <source>
        <strain evidence="1 2">KBS708</strain>
    </source>
</reference>
<dbReference type="InParanoid" id="W0RAA3"/>
<dbReference type="KEGG" id="gba:J421_0164"/>